<accession>A0A8J7K2E0</accession>
<dbReference type="RefSeq" id="WP_194116917.1">
    <property type="nucleotide sequence ID" value="NZ_JADFUA010000009.1"/>
</dbReference>
<evidence type="ECO:0000259" key="4">
    <source>
        <dbReference type="PROSITE" id="PS50110"/>
    </source>
</evidence>
<gene>
    <name evidence="5" type="ORF">INR99_13630</name>
</gene>
<keyword evidence="2" id="KW-0902">Two-component regulatory system</keyword>
<reference evidence="5 6" key="1">
    <citation type="submission" date="2020-10" db="EMBL/GenBank/DDBJ databases">
        <title>The genome sequence of Chitinilyticum litopenaei 4Y14.</title>
        <authorList>
            <person name="Liu Y."/>
        </authorList>
    </citation>
    <scope>NUCLEOTIDE SEQUENCE [LARGE SCALE GENOMIC DNA]</scope>
    <source>
        <strain evidence="5 6">4Y14</strain>
    </source>
</reference>
<comment type="caution">
    <text evidence="5">The sequence shown here is derived from an EMBL/GenBank/DDBJ whole genome shotgun (WGS) entry which is preliminary data.</text>
</comment>
<sequence>MPRKPTCILIDDDSVLRGVMSSILRSADIDVLAESAHADNVIELVKQHHPRLVMLDINLPERSGLELLPEILKLDPPPKVVMVTAEATVDRVRTALGSGAAGFVVKPFTPAKLLAAVGHALGLDH</sequence>
<feature type="modified residue" description="4-aspartylphosphate" evidence="3">
    <location>
        <position position="56"/>
    </location>
</feature>
<dbReference type="Proteomes" id="UP000604481">
    <property type="component" value="Unassembled WGS sequence"/>
</dbReference>
<evidence type="ECO:0000256" key="1">
    <source>
        <dbReference type="ARBA" id="ARBA00022553"/>
    </source>
</evidence>
<dbReference type="InterPro" id="IPR011006">
    <property type="entry name" value="CheY-like_superfamily"/>
</dbReference>
<proteinExistence type="predicted"/>
<dbReference type="SMART" id="SM00448">
    <property type="entry name" value="REC"/>
    <property type="match status" value="1"/>
</dbReference>
<dbReference type="SUPFAM" id="SSF52172">
    <property type="entry name" value="CheY-like"/>
    <property type="match status" value="1"/>
</dbReference>
<feature type="domain" description="Response regulatory" evidence="4">
    <location>
        <begin position="6"/>
        <end position="121"/>
    </location>
</feature>
<dbReference type="InterPro" id="IPR001789">
    <property type="entry name" value="Sig_transdc_resp-reg_receiver"/>
</dbReference>
<keyword evidence="1 3" id="KW-0597">Phosphoprotein</keyword>
<dbReference type="Pfam" id="PF00072">
    <property type="entry name" value="Response_reg"/>
    <property type="match status" value="1"/>
</dbReference>
<dbReference type="InterPro" id="IPR050595">
    <property type="entry name" value="Bact_response_regulator"/>
</dbReference>
<evidence type="ECO:0000256" key="3">
    <source>
        <dbReference type="PROSITE-ProRule" id="PRU00169"/>
    </source>
</evidence>
<dbReference type="PANTHER" id="PTHR44591:SF14">
    <property type="entry name" value="PROTEIN PILG"/>
    <property type="match status" value="1"/>
</dbReference>
<keyword evidence="6" id="KW-1185">Reference proteome</keyword>
<organism evidence="5 6">
    <name type="scientific">Chitinilyticum piscinae</name>
    <dbReference type="NCBI Taxonomy" id="2866724"/>
    <lineage>
        <taxon>Bacteria</taxon>
        <taxon>Pseudomonadati</taxon>
        <taxon>Pseudomonadota</taxon>
        <taxon>Betaproteobacteria</taxon>
        <taxon>Neisseriales</taxon>
        <taxon>Chitinibacteraceae</taxon>
        <taxon>Chitinilyticum</taxon>
    </lineage>
</organism>
<evidence type="ECO:0000313" key="6">
    <source>
        <dbReference type="Proteomes" id="UP000604481"/>
    </source>
</evidence>
<dbReference type="PROSITE" id="PS50110">
    <property type="entry name" value="RESPONSE_REGULATORY"/>
    <property type="match status" value="1"/>
</dbReference>
<dbReference type="GO" id="GO:0000160">
    <property type="term" value="P:phosphorelay signal transduction system"/>
    <property type="evidence" value="ECO:0007669"/>
    <property type="project" value="UniProtKB-KW"/>
</dbReference>
<name>A0A8J7K2E0_9NEIS</name>
<protein>
    <submittedName>
        <fullName evidence="5">Response regulator</fullName>
    </submittedName>
</protein>
<evidence type="ECO:0000313" key="5">
    <source>
        <dbReference type="EMBL" id="MBE9610376.1"/>
    </source>
</evidence>
<dbReference type="EMBL" id="JADFUA010000009">
    <property type="protein sequence ID" value="MBE9610376.1"/>
    <property type="molecule type" value="Genomic_DNA"/>
</dbReference>
<evidence type="ECO:0000256" key="2">
    <source>
        <dbReference type="ARBA" id="ARBA00023012"/>
    </source>
</evidence>
<dbReference type="Gene3D" id="3.40.50.2300">
    <property type="match status" value="1"/>
</dbReference>
<dbReference type="PANTHER" id="PTHR44591">
    <property type="entry name" value="STRESS RESPONSE REGULATOR PROTEIN 1"/>
    <property type="match status" value="1"/>
</dbReference>
<dbReference type="AlphaFoldDB" id="A0A8J7K2E0"/>